<dbReference type="OrthoDB" id="1821130at2"/>
<dbReference type="SUPFAM" id="SSF55729">
    <property type="entry name" value="Acyl-CoA N-acyltransferases (Nat)"/>
    <property type="match status" value="1"/>
</dbReference>
<keyword evidence="4" id="KW-1185">Reference proteome</keyword>
<organism evidence="3 4">
    <name type="scientific">Cellulomonas soli</name>
    <dbReference type="NCBI Taxonomy" id="931535"/>
    <lineage>
        <taxon>Bacteria</taxon>
        <taxon>Bacillati</taxon>
        <taxon>Actinomycetota</taxon>
        <taxon>Actinomycetes</taxon>
        <taxon>Micrococcales</taxon>
        <taxon>Cellulomonadaceae</taxon>
        <taxon>Cellulomonas</taxon>
    </lineage>
</organism>
<dbReference type="Pfam" id="PF00583">
    <property type="entry name" value="Acetyltransf_1"/>
    <property type="match status" value="1"/>
</dbReference>
<proteinExistence type="predicted"/>
<dbReference type="Gene3D" id="3.40.630.30">
    <property type="match status" value="1"/>
</dbReference>
<accession>A0A512PDN0</accession>
<feature type="region of interest" description="Disordered" evidence="1">
    <location>
        <begin position="199"/>
        <end position="227"/>
    </location>
</feature>
<dbReference type="PANTHER" id="PTHR42791">
    <property type="entry name" value="GNAT FAMILY ACETYLTRANSFERASE"/>
    <property type="match status" value="1"/>
</dbReference>
<dbReference type="PROSITE" id="PS51186">
    <property type="entry name" value="GNAT"/>
    <property type="match status" value="1"/>
</dbReference>
<dbReference type="InterPro" id="IPR016181">
    <property type="entry name" value="Acyl_CoA_acyltransferase"/>
</dbReference>
<evidence type="ECO:0000313" key="3">
    <source>
        <dbReference type="EMBL" id="GEP69317.1"/>
    </source>
</evidence>
<reference evidence="3 4" key="1">
    <citation type="submission" date="2019-07" db="EMBL/GenBank/DDBJ databases">
        <title>Whole genome shotgun sequence of Cellulomonas soli NBRC 109434.</title>
        <authorList>
            <person name="Hosoyama A."/>
            <person name="Uohara A."/>
            <person name="Ohji S."/>
            <person name="Ichikawa N."/>
        </authorList>
    </citation>
    <scope>NUCLEOTIDE SEQUENCE [LARGE SCALE GENOMIC DNA]</scope>
    <source>
        <strain evidence="3 4">NBRC 109434</strain>
    </source>
</reference>
<dbReference type="RefSeq" id="WP_146953056.1">
    <property type="nucleotide sequence ID" value="NZ_BAABBJ010000006.1"/>
</dbReference>
<dbReference type="GO" id="GO:0016747">
    <property type="term" value="F:acyltransferase activity, transferring groups other than amino-acyl groups"/>
    <property type="evidence" value="ECO:0007669"/>
    <property type="project" value="InterPro"/>
</dbReference>
<dbReference type="CDD" id="cd04301">
    <property type="entry name" value="NAT_SF"/>
    <property type="match status" value="1"/>
</dbReference>
<gene>
    <name evidence="3" type="ORF">CSO01_20320</name>
</gene>
<feature type="domain" description="N-acetyltransferase" evidence="2">
    <location>
        <begin position="2"/>
        <end position="200"/>
    </location>
</feature>
<name>A0A512PDN0_9CELL</name>
<feature type="compositionally biased region" description="Polar residues" evidence="1">
    <location>
        <begin position="218"/>
        <end position="227"/>
    </location>
</feature>
<evidence type="ECO:0000313" key="4">
    <source>
        <dbReference type="Proteomes" id="UP000321798"/>
    </source>
</evidence>
<evidence type="ECO:0000259" key="2">
    <source>
        <dbReference type="PROSITE" id="PS51186"/>
    </source>
</evidence>
<dbReference type="AlphaFoldDB" id="A0A512PDN0"/>
<comment type="caution">
    <text evidence="3">The sequence shown here is derived from an EMBL/GenBank/DDBJ whole genome shotgun (WGS) entry which is preliminary data.</text>
</comment>
<evidence type="ECO:0000256" key="1">
    <source>
        <dbReference type="SAM" id="MobiDB-lite"/>
    </source>
</evidence>
<dbReference type="EMBL" id="BKAL01000006">
    <property type="protein sequence ID" value="GEP69317.1"/>
    <property type="molecule type" value="Genomic_DNA"/>
</dbReference>
<dbReference type="Proteomes" id="UP000321798">
    <property type="component" value="Unassembled WGS sequence"/>
</dbReference>
<protein>
    <recommendedName>
        <fullName evidence="2">N-acetyltransferase domain-containing protein</fullName>
    </recommendedName>
</protein>
<dbReference type="PANTHER" id="PTHR42791:SF1">
    <property type="entry name" value="N-ACETYLTRANSFERASE DOMAIN-CONTAINING PROTEIN"/>
    <property type="match status" value="1"/>
</dbReference>
<dbReference type="InterPro" id="IPR000182">
    <property type="entry name" value="GNAT_dom"/>
</dbReference>
<dbReference type="InterPro" id="IPR052523">
    <property type="entry name" value="Trichothecene_AcTrans"/>
</dbReference>
<sequence length="227" mass="23300">MPTLRDAETRDLPAIRTVLARAYHPNPLMTWVFPDAATRDEACAAWLAPSLERYLSDGVVHVVETGGTVVAVAAWIRAGASSTPRPATLPTSAGVLAALVGQDRAVQVRSALRSSAPLFPSGPSAYLNYLGVDPGLQGTGLGARLVRHGLAVLTDAGNGAHLGTTDPGNVGFYTALGFTSAGTVLLDEPGPSLEILVRAPAQPVAQRPDGDPEAGSAGSANHTRVSP</sequence>